<gene>
    <name evidence="1" type="ORF">A3860_19355</name>
</gene>
<dbReference type="Proteomes" id="UP000192796">
    <property type="component" value="Unassembled WGS sequence"/>
</dbReference>
<name>A0A1V9G2V2_9BACT</name>
<accession>A0A1V9G2V2</accession>
<proteinExistence type="predicted"/>
<comment type="caution">
    <text evidence="1">The sequence shown here is derived from an EMBL/GenBank/DDBJ whole genome shotgun (WGS) entry which is preliminary data.</text>
</comment>
<dbReference type="AlphaFoldDB" id="A0A1V9G2V2"/>
<protein>
    <submittedName>
        <fullName evidence="1">Uncharacterized protein</fullName>
    </submittedName>
</protein>
<keyword evidence="2" id="KW-1185">Reference proteome</keyword>
<evidence type="ECO:0000313" key="1">
    <source>
        <dbReference type="EMBL" id="OQP64910.1"/>
    </source>
</evidence>
<evidence type="ECO:0000313" key="2">
    <source>
        <dbReference type="Proteomes" id="UP000192796"/>
    </source>
</evidence>
<reference evidence="1 2" key="1">
    <citation type="submission" date="2016-03" db="EMBL/GenBank/DDBJ databases">
        <title>Niastella vici sp. nov., isolated from farmland soil.</title>
        <authorList>
            <person name="Chen L."/>
            <person name="Wang D."/>
            <person name="Yang S."/>
            <person name="Wang G."/>
        </authorList>
    </citation>
    <scope>NUCLEOTIDE SEQUENCE [LARGE SCALE GENOMIC DNA]</scope>
    <source>
        <strain evidence="1 2">DJ57</strain>
    </source>
</reference>
<dbReference type="EMBL" id="LVYD01000041">
    <property type="protein sequence ID" value="OQP64910.1"/>
    <property type="molecule type" value="Genomic_DNA"/>
</dbReference>
<organism evidence="1 2">
    <name type="scientific">Niastella vici</name>
    <dbReference type="NCBI Taxonomy" id="1703345"/>
    <lineage>
        <taxon>Bacteria</taxon>
        <taxon>Pseudomonadati</taxon>
        <taxon>Bacteroidota</taxon>
        <taxon>Chitinophagia</taxon>
        <taxon>Chitinophagales</taxon>
        <taxon>Chitinophagaceae</taxon>
        <taxon>Niastella</taxon>
    </lineage>
</organism>
<sequence>MKFPAANKKNPPIKMSGLKFINITVQKLAFNVPDNRQSYLALFQVPATAATGQDIGTGTCDREPH</sequence>